<dbReference type="PATRIC" id="fig|1107311.3.peg.708"/>
<dbReference type="OrthoDB" id="9775677at2"/>
<sequence>MKKNIVAAGSLAVFSMLCLDASAQAPKIKNPGIDLDLMDKSVKPGDDFFRYVNGAWYDKTEIPADKTRWGSFDELRQNTDNDALAILKAAAANKKLDPKSDQAKAVNVYKTYMDTVSRNKLGITPLKPYLAKINAVKNISDVNKLLIEMEPQGGLGFYGVGISADAKNSNRNVVYLGTGSIGLPDRDYYVSDDKDSKEKREKYVAHVARMLQFLGVKPVDAKVQAEKVLALETEMARPRLDRVERRDRRKTYNPMSVADLQKLTPSVNWNNYLTGVGIGKIDSLIVSQPKYMTALEGIFKANKVEDWKAYMRWMLINKSTGVLTTDIETANWEFYSKTLTGAIKQRPREERALQVVNGTVGEALGKLYVEQKFPAEAKAKAKEMIDNVFLAFENRINNLPWMTPATRKGAIDKLHKVNIKIGYPDKWKDYSSLEIKGVEQGGSYFDNMKNVAKWGFAENIADLKKPVDKTKWGMSPQTVNAYYNPSYNEIVFPAAILQPPFYDYKADDAVNYGGIGAVIGHEISHGFDDSGARYNAEGNLVNWWTEDDLKQFTGLGGALAAQYSALEPLPGTFVDGKFTLGENIGDLGGVNAAYDGLQIALKKKGNPGLIDGYTPEQRFYISWGTIWRSKMRDEAIKNQVKTDPHTPGMFRAYVPLQNVDSFYQAFDIKEGQKLYVKPENRVKIW</sequence>
<dbReference type="InterPro" id="IPR042089">
    <property type="entry name" value="Peptidase_M13_dom_2"/>
</dbReference>
<dbReference type="eggNOG" id="COG3590">
    <property type="taxonomic scope" value="Bacteria"/>
</dbReference>
<evidence type="ECO:0000256" key="6">
    <source>
        <dbReference type="ARBA" id="ARBA00022833"/>
    </source>
</evidence>
<accession>V6SCF4</accession>
<evidence type="ECO:0000256" key="1">
    <source>
        <dbReference type="ARBA" id="ARBA00001947"/>
    </source>
</evidence>
<evidence type="ECO:0000259" key="10">
    <source>
        <dbReference type="Pfam" id="PF05649"/>
    </source>
</evidence>
<dbReference type="InterPro" id="IPR024079">
    <property type="entry name" value="MetalloPept_cat_dom_sf"/>
</dbReference>
<comment type="caution">
    <text evidence="11">The sequence shown here is derived from an EMBL/GenBank/DDBJ whole genome shotgun (WGS) entry which is preliminary data.</text>
</comment>
<dbReference type="GO" id="GO:0016485">
    <property type="term" value="P:protein processing"/>
    <property type="evidence" value="ECO:0007669"/>
    <property type="project" value="TreeGrafter"/>
</dbReference>
<evidence type="ECO:0000313" key="12">
    <source>
        <dbReference type="Proteomes" id="UP000030149"/>
    </source>
</evidence>
<dbReference type="GO" id="GO:0005886">
    <property type="term" value="C:plasma membrane"/>
    <property type="evidence" value="ECO:0007669"/>
    <property type="project" value="TreeGrafter"/>
</dbReference>
<feature type="domain" description="Peptidase M13 N-terminal" evidence="10">
    <location>
        <begin position="44"/>
        <end position="424"/>
    </location>
</feature>
<dbReference type="EMBL" id="JRLZ01000010">
    <property type="protein sequence ID" value="KGO95341.1"/>
    <property type="molecule type" value="Genomic_DNA"/>
</dbReference>
<keyword evidence="8" id="KW-0732">Signal</keyword>
<dbReference type="Pfam" id="PF05649">
    <property type="entry name" value="Peptidase_M13_N"/>
    <property type="match status" value="1"/>
</dbReference>
<protein>
    <submittedName>
        <fullName evidence="11">Endothelin-converting protein</fullName>
    </submittedName>
</protein>
<dbReference type="GO" id="GO:0004222">
    <property type="term" value="F:metalloendopeptidase activity"/>
    <property type="evidence" value="ECO:0007669"/>
    <property type="project" value="InterPro"/>
</dbReference>
<dbReference type="CDD" id="cd08662">
    <property type="entry name" value="M13"/>
    <property type="match status" value="1"/>
</dbReference>
<keyword evidence="4" id="KW-0479">Metal-binding</keyword>
<dbReference type="InterPro" id="IPR008753">
    <property type="entry name" value="Peptidase_M13_N"/>
</dbReference>
<keyword evidence="3" id="KW-0645">Protease</keyword>
<dbReference type="AlphaFoldDB" id="V6SCF4"/>
<keyword evidence="7" id="KW-0482">Metalloprotease</keyword>
<evidence type="ECO:0000256" key="8">
    <source>
        <dbReference type="SAM" id="SignalP"/>
    </source>
</evidence>
<feature type="chain" id="PRO_5004750394" evidence="8">
    <location>
        <begin position="24"/>
        <end position="685"/>
    </location>
</feature>
<dbReference type="Gene3D" id="1.10.1380.10">
    <property type="entry name" value="Neutral endopeptidase , domain2"/>
    <property type="match status" value="1"/>
</dbReference>
<gene>
    <name evidence="11" type="ORF">Q767_11070</name>
</gene>
<proteinExistence type="inferred from homology"/>
<dbReference type="InterPro" id="IPR000718">
    <property type="entry name" value="Peptidase_M13"/>
</dbReference>
<dbReference type="SUPFAM" id="SSF55486">
    <property type="entry name" value="Metalloproteases ('zincins'), catalytic domain"/>
    <property type="match status" value="1"/>
</dbReference>
<feature type="domain" description="Peptidase M13 C-terminal" evidence="9">
    <location>
        <begin position="480"/>
        <end position="682"/>
    </location>
</feature>
<evidence type="ECO:0000256" key="5">
    <source>
        <dbReference type="ARBA" id="ARBA00022801"/>
    </source>
</evidence>
<dbReference type="PRINTS" id="PR00786">
    <property type="entry name" value="NEPRILYSIN"/>
</dbReference>
<dbReference type="Pfam" id="PF01431">
    <property type="entry name" value="Peptidase_M13"/>
    <property type="match status" value="1"/>
</dbReference>
<comment type="cofactor">
    <cofactor evidence="1">
        <name>Zn(2+)</name>
        <dbReference type="ChEBI" id="CHEBI:29105"/>
    </cofactor>
</comment>
<evidence type="ECO:0000256" key="3">
    <source>
        <dbReference type="ARBA" id="ARBA00022670"/>
    </source>
</evidence>
<dbReference type="Proteomes" id="UP000030149">
    <property type="component" value="Unassembled WGS sequence"/>
</dbReference>
<dbReference type="Gene3D" id="3.40.390.10">
    <property type="entry name" value="Collagenase (Catalytic Domain)"/>
    <property type="match status" value="1"/>
</dbReference>
<keyword evidence="5" id="KW-0378">Hydrolase</keyword>
<evidence type="ECO:0000256" key="7">
    <source>
        <dbReference type="ARBA" id="ARBA00023049"/>
    </source>
</evidence>
<comment type="similarity">
    <text evidence="2">Belongs to the peptidase M13 family.</text>
</comment>
<dbReference type="RefSeq" id="WP_023572764.1">
    <property type="nucleotide sequence ID" value="NZ_AVCS01000006.1"/>
</dbReference>
<evidence type="ECO:0000313" key="11">
    <source>
        <dbReference type="EMBL" id="KGO95341.1"/>
    </source>
</evidence>
<organism evidence="11 12">
    <name type="scientific">Flavobacterium enshiense DK69</name>
    <dbReference type="NCBI Taxonomy" id="1107311"/>
    <lineage>
        <taxon>Bacteria</taxon>
        <taxon>Pseudomonadati</taxon>
        <taxon>Bacteroidota</taxon>
        <taxon>Flavobacteriia</taxon>
        <taxon>Flavobacteriales</taxon>
        <taxon>Flavobacteriaceae</taxon>
        <taxon>Flavobacterium</taxon>
    </lineage>
</organism>
<dbReference type="PROSITE" id="PS51885">
    <property type="entry name" value="NEPRILYSIN"/>
    <property type="match status" value="1"/>
</dbReference>
<dbReference type="STRING" id="1107311.Q767_11070"/>
<reference evidence="11 12" key="2">
    <citation type="journal article" date="2015" name="Stand. Genomic Sci.">
        <title>High quality draft genomic sequence of Flavobacterium enshiense DK69(T) and comparison among Flavobacterium genomes.</title>
        <authorList>
            <person name="Zeng Z."/>
            <person name="Chen C."/>
            <person name="Du H."/>
            <person name="Wang G."/>
            <person name="Li M."/>
        </authorList>
    </citation>
    <scope>NUCLEOTIDE SEQUENCE [LARGE SCALE GENOMIC DNA]</scope>
    <source>
        <strain evidence="11 12">DK69</strain>
    </source>
</reference>
<evidence type="ECO:0000259" key="9">
    <source>
        <dbReference type="Pfam" id="PF01431"/>
    </source>
</evidence>
<dbReference type="GO" id="GO:0046872">
    <property type="term" value="F:metal ion binding"/>
    <property type="evidence" value="ECO:0007669"/>
    <property type="project" value="UniProtKB-KW"/>
</dbReference>
<keyword evidence="6" id="KW-0862">Zinc</keyword>
<reference evidence="12" key="1">
    <citation type="submission" date="2013-09" db="EMBL/GenBank/DDBJ databases">
        <authorList>
            <person name="Zeng Z."/>
            <person name="Chen C."/>
        </authorList>
    </citation>
    <scope>NUCLEOTIDE SEQUENCE [LARGE SCALE GENOMIC DNA]</scope>
    <source>
        <strain evidence="12">DK69</strain>
    </source>
</reference>
<evidence type="ECO:0000256" key="2">
    <source>
        <dbReference type="ARBA" id="ARBA00007357"/>
    </source>
</evidence>
<dbReference type="PANTHER" id="PTHR11733">
    <property type="entry name" value="ZINC METALLOPROTEASE FAMILY M13 NEPRILYSIN-RELATED"/>
    <property type="match status" value="1"/>
</dbReference>
<feature type="signal peptide" evidence="8">
    <location>
        <begin position="1"/>
        <end position="23"/>
    </location>
</feature>
<name>V6SCF4_9FLAO</name>
<evidence type="ECO:0000256" key="4">
    <source>
        <dbReference type="ARBA" id="ARBA00022723"/>
    </source>
</evidence>
<keyword evidence="12" id="KW-1185">Reference proteome</keyword>
<dbReference type="PANTHER" id="PTHR11733:SF167">
    <property type="entry name" value="FI17812P1-RELATED"/>
    <property type="match status" value="1"/>
</dbReference>
<dbReference type="InterPro" id="IPR018497">
    <property type="entry name" value="Peptidase_M13_C"/>
</dbReference>